<keyword evidence="4 6" id="KW-1133">Transmembrane helix</keyword>
<protein>
    <recommendedName>
        <fullName evidence="6">Receptor expression-enhancing protein</fullName>
    </recommendedName>
</protein>
<dbReference type="EMBL" id="JYDO01000103">
    <property type="protein sequence ID" value="KRZ71047.1"/>
    <property type="molecule type" value="Genomic_DNA"/>
</dbReference>
<proteinExistence type="inferred from homology"/>
<feature type="transmembrane region" description="Helical" evidence="6">
    <location>
        <begin position="45"/>
        <end position="70"/>
    </location>
</feature>
<evidence type="ECO:0000313" key="7">
    <source>
        <dbReference type="EMBL" id="KRZ71047.1"/>
    </source>
</evidence>
<dbReference type="Proteomes" id="UP000054843">
    <property type="component" value="Unassembled WGS sequence"/>
</dbReference>
<evidence type="ECO:0000256" key="3">
    <source>
        <dbReference type="ARBA" id="ARBA00022692"/>
    </source>
</evidence>
<accession>A0A0V1MGW0</accession>
<dbReference type="AlphaFoldDB" id="A0A0V1MGW0"/>
<keyword evidence="7" id="KW-0675">Receptor</keyword>
<keyword evidence="5 6" id="KW-0472">Membrane</keyword>
<dbReference type="GO" id="GO:0016020">
    <property type="term" value="C:membrane"/>
    <property type="evidence" value="ECO:0007669"/>
    <property type="project" value="UniProtKB-SubCell"/>
</dbReference>
<reference evidence="7 8" key="1">
    <citation type="submission" date="2015-01" db="EMBL/GenBank/DDBJ databases">
        <title>Evolution of Trichinella species and genotypes.</title>
        <authorList>
            <person name="Korhonen P.K."/>
            <person name="Edoardo P."/>
            <person name="Giuseppe L.R."/>
            <person name="Gasser R.B."/>
        </authorList>
    </citation>
    <scope>NUCLEOTIDE SEQUENCE [LARGE SCALE GENOMIC DNA]</scope>
    <source>
        <strain evidence="7">ISS1980</strain>
    </source>
</reference>
<evidence type="ECO:0000256" key="4">
    <source>
        <dbReference type="ARBA" id="ARBA00022989"/>
    </source>
</evidence>
<comment type="caution">
    <text evidence="7">The sequence shown here is derived from an EMBL/GenBank/DDBJ whole genome shotgun (WGS) entry which is preliminary data.</text>
</comment>
<dbReference type="InterPro" id="IPR004345">
    <property type="entry name" value="TB2_DP1_HVA22"/>
</dbReference>
<dbReference type="PANTHER" id="PTHR12300">
    <property type="entry name" value="HVA22-LIKE PROTEINS"/>
    <property type="match status" value="1"/>
</dbReference>
<organism evidence="7 8">
    <name type="scientific">Trichinella papuae</name>
    <dbReference type="NCBI Taxonomy" id="268474"/>
    <lineage>
        <taxon>Eukaryota</taxon>
        <taxon>Metazoa</taxon>
        <taxon>Ecdysozoa</taxon>
        <taxon>Nematoda</taxon>
        <taxon>Enoplea</taxon>
        <taxon>Dorylaimia</taxon>
        <taxon>Trichinellida</taxon>
        <taxon>Trichinellidae</taxon>
        <taxon>Trichinella</taxon>
    </lineage>
</organism>
<name>A0A0V1MGW0_9BILA</name>
<dbReference type="STRING" id="268474.A0A0V1MGW0"/>
<dbReference type="OrthoDB" id="10009287at2759"/>
<evidence type="ECO:0000256" key="5">
    <source>
        <dbReference type="ARBA" id="ARBA00023136"/>
    </source>
</evidence>
<feature type="transmembrane region" description="Helical" evidence="6">
    <location>
        <begin position="91"/>
        <end position="110"/>
    </location>
</feature>
<gene>
    <name evidence="7" type="primary">Reep5</name>
    <name evidence="7" type="ORF">T10_10526</name>
</gene>
<comment type="similarity">
    <text evidence="2 6">Belongs to the DP1 family.</text>
</comment>
<comment type="subcellular location">
    <subcellularLocation>
        <location evidence="1 6">Membrane</location>
        <topology evidence="1 6">Multi-pass membrane protein</topology>
    </subcellularLocation>
</comment>
<keyword evidence="3 6" id="KW-0812">Transmembrane</keyword>
<feature type="transmembrane region" description="Helical" evidence="6">
    <location>
        <begin position="116"/>
        <end position="140"/>
    </location>
</feature>
<keyword evidence="8" id="KW-1185">Reference proteome</keyword>
<sequence length="164" mass="19214">MSQILQNIHNDIWNAINDESRLVGQLFGKIERKIGKSRYQVAMMLAIRICMLLIASPYAGLLCNFICVVYPAMKTLTEMESNEKVNCKQWMFYWVIFGLFQIVDYFAQYISFMIPIYWLLKCIFFVWLFTPSCLGAATLYEKFFQIRYNHFQSGTTAAVEMTAE</sequence>
<evidence type="ECO:0000313" key="8">
    <source>
        <dbReference type="Proteomes" id="UP000054843"/>
    </source>
</evidence>
<dbReference type="Pfam" id="PF03134">
    <property type="entry name" value="TB2_DP1_HVA22"/>
    <property type="match status" value="1"/>
</dbReference>
<dbReference type="PANTHER" id="PTHR12300:SF161">
    <property type="entry name" value="RECEPTOR EXPRESSION-ENHANCING PROTEIN"/>
    <property type="match status" value="1"/>
</dbReference>
<evidence type="ECO:0000256" key="1">
    <source>
        <dbReference type="ARBA" id="ARBA00004141"/>
    </source>
</evidence>
<evidence type="ECO:0000256" key="6">
    <source>
        <dbReference type="RuleBase" id="RU362006"/>
    </source>
</evidence>
<evidence type="ECO:0000256" key="2">
    <source>
        <dbReference type="ARBA" id="ARBA00008573"/>
    </source>
</evidence>